<evidence type="ECO:0000259" key="2">
    <source>
        <dbReference type="Pfam" id="PF03724"/>
    </source>
</evidence>
<proteinExistence type="predicted"/>
<dbReference type="AlphaFoldDB" id="A0A6C0XZM1"/>
<organism evidence="3 4">
    <name type="scientific">Acinetobacter indicus</name>
    <dbReference type="NCBI Taxonomy" id="756892"/>
    <lineage>
        <taxon>Bacteria</taxon>
        <taxon>Pseudomonadati</taxon>
        <taxon>Pseudomonadota</taxon>
        <taxon>Gammaproteobacteria</taxon>
        <taxon>Moraxellales</taxon>
        <taxon>Moraxellaceae</taxon>
        <taxon>Acinetobacter</taxon>
    </lineage>
</organism>
<feature type="domain" description="DUF306" evidence="2">
    <location>
        <begin position="53"/>
        <end position="154"/>
    </location>
</feature>
<dbReference type="InterPro" id="IPR038670">
    <property type="entry name" value="HslJ-like_sf"/>
</dbReference>
<dbReference type="PROSITE" id="PS51257">
    <property type="entry name" value="PROKAR_LIPOPROTEIN"/>
    <property type="match status" value="1"/>
</dbReference>
<dbReference type="RefSeq" id="WP_163145458.1">
    <property type="nucleotide sequence ID" value="NZ_CP044455.1"/>
</dbReference>
<evidence type="ECO:0000313" key="3">
    <source>
        <dbReference type="EMBL" id="QIC69377.1"/>
    </source>
</evidence>
<reference evidence="3 4" key="1">
    <citation type="submission" date="2019-09" db="EMBL/GenBank/DDBJ databases">
        <title>Non-baumannii Acinetobacter spp. carrying blaNDM-1 isolated in China.</title>
        <authorList>
            <person name="Cui C."/>
            <person name="Chen C."/>
            <person name="Sun J."/>
            <person name="Liu Y."/>
        </authorList>
    </citation>
    <scope>NUCLEOTIDE SEQUENCE [LARGE SCALE GENOMIC DNA]</scope>
    <source>
        <strain evidence="3 4">B18</strain>
    </source>
</reference>
<feature type="signal peptide" evidence="1">
    <location>
        <begin position="1"/>
        <end position="21"/>
    </location>
</feature>
<dbReference type="EMBL" id="CP044455">
    <property type="protein sequence ID" value="QIC69377.1"/>
    <property type="molecule type" value="Genomic_DNA"/>
</dbReference>
<dbReference type="PANTHER" id="PTHR35535">
    <property type="entry name" value="HEAT SHOCK PROTEIN HSLJ"/>
    <property type="match status" value="1"/>
</dbReference>
<feature type="chain" id="PRO_5025379035" evidence="1">
    <location>
        <begin position="22"/>
        <end position="163"/>
    </location>
</feature>
<dbReference type="Pfam" id="PF03724">
    <property type="entry name" value="META"/>
    <property type="match status" value="1"/>
</dbReference>
<accession>A0A6C0XZM1</accession>
<sequence length="163" mass="18461">MRYRKISLILPYLIAVVFITACQSTPPSSTASKVQSQPRAVKAPAAVKRSSDGLQDIRWEIQTIQGKKARYFHASPYLMLNSRFQNLQGNTGCNSLFGRYQLQFSQGRLSLNSRATHNSCDHALAQEADLMDALQRVKRFQLQGKTLYLLDERGIMLIQANQR</sequence>
<dbReference type="PANTHER" id="PTHR35535:SF2">
    <property type="entry name" value="DUF306 DOMAIN-CONTAINING PROTEIN"/>
    <property type="match status" value="1"/>
</dbReference>
<keyword evidence="1" id="KW-0732">Signal</keyword>
<name>A0A6C0XZM1_9GAMM</name>
<evidence type="ECO:0000313" key="4">
    <source>
        <dbReference type="Proteomes" id="UP000503440"/>
    </source>
</evidence>
<evidence type="ECO:0000256" key="1">
    <source>
        <dbReference type="SAM" id="SignalP"/>
    </source>
</evidence>
<dbReference type="InterPro" id="IPR053147">
    <property type="entry name" value="Hsp_HslJ-like"/>
</dbReference>
<dbReference type="Proteomes" id="UP000503440">
    <property type="component" value="Chromosome"/>
</dbReference>
<protein>
    <submittedName>
        <fullName evidence="3">META domain-containing protein</fullName>
    </submittedName>
</protein>
<dbReference type="InterPro" id="IPR005184">
    <property type="entry name" value="DUF306_Meta_HslJ"/>
</dbReference>
<dbReference type="Gene3D" id="2.40.128.270">
    <property type="match status" value="1"/>
</dbReference>
<gene>
    <name evidence="3" type="ORF">FSC09_02565</name>
</gene>